<evidence type="ECO:0000256" key="1">
    <source>
        <dbReference type="SAM" id="Phobius"/>
    </source>
</evidence>
<dbReference type="Pfam" id="PF26071">
    <property type="entry name" value="DUF8028"/>
    <property type="match status" value="1"/>
</dbReference>
<keyword evidence="1" id="KW-0472">Membrane</keyword>
<dbReference type="Proteomes" id="UP000236584">
    <property type="component" value="Chromosome"/>
</dbReference>
<proteinExistence type="predicted"/>
<keyword evidence="1" id="KW-0812">Transmembrane</keyword>
<dbReference type="InterPro" id="IPR058341">
    <property type="entry name" value="DUF8028"/>
</dbReference>
<reference evidence="2 3" key="1">
    <citation type="submission" date="2018-01" db="EMBL/GenBank/DDBJ databases">
        <title>Complete genome sequence of Salinigranum rubrum GX10T, an extremely halophilic archaeon isolated from a marine solar saltern.</title>
        <authorList>
            <person name="Han S."/>
        </authorList>
    </citation>
    <scope>NUCLEOTIDE SEQUENCE [LARGE SCALE GENOMIC DNA]</scope>
    <source>
        <strain evidence="2 3">GX10</strain>
    </source>
</reference>
<dbReference type="KEGG" id="srub:C2R22_17345"/>
<sequence>MSVSDRTRFQDVTRTVVDGAAAFGRLGSTLAEPVVGTVRAVAFWFAVLLPLTYLPLLATGVAANHPLGFAALLCSNAAAFVLGHTHEPERDDAEC</sequence>
<organism evidence="2 3">
    <name type="scientific">Salinigranum rubrum</name>
    <dbReference type="NCBI Taxonomy" id="755307"/>
    <lineage>
        <taxon>Archaea</taxon>
        <taxon>Methanobacteriati</taxon>
        <taxon>Methanobacteriota</taxon>
        <taxon>Stenosarchaea group</taxon>
        <taxon>Halobacteria</taxon>
        <taxon>Halobacteriales</taxon>
        <taxon>Haloferacaceae</taxon>
        <taxon>Salinigranum</taxon>
    </lineage>
</organism>
<evidence type="ECO:0000313" key="3">
    <source>
        <dbReference type="Proteomes" id="UP000236584"/>
    </source>
</evidence>
<evidence type="ECO:0000313" key="2">
    <source>
        <dbReference type="EMBL" id="AUV83191.1"/>
    </source>
</evidence>
<keyword evidence="1" id="KW-1133">Transmembrane helix</keyword>
<dbReference type="GeneID" id="35593895"/>
<dbReference type="RefSeq" id="WP_103426880.1">
    <property type="nucleotide sequence ID" value="NZ_CP026309.1"/>
</dbReference>
<feature type="transmembrane region" description="Helical" evidence="1">
    <location>
        <begin position="41"/>
        <end position="63"/>
    </location>
</feature>
<dbReference type="AlphaFoldDB" id="A0A2I8VMP6"/>
<dbReference type="EMBL" id="CP026309">
    <property type="protein sequence ID" value="AUV83191.1"/>
    <property type="molecule type" value="Genomic_DNA"/>
</dbReference>
<keyword evidence="3" id="KW-1185">Reference proteome</keyword>
<name>A0A2I8VMP6_9EURY</name>
<dbReference type="OrthoDB" id="340775at2157"/>
<gene>
    <name evidence="2" type="ORF">C2R22_17345</name>
</gene>
<protein>
    <submittedName>
        <fullName evidence="2">Uncharacterized protein</fullName>
    </submittedName>
</protein>
<accession>A0A2I8VMP6</accession>